<dbReference type="InterPro" id="IPR009057">
    <property type="entry name" value="Homeodomain-like_sf"/>
</dbReference>
<comment type="caution">
    <text evidence="6">The sequence shown here is derived from an EMBL/GenBank/DDBJ whole genome shotgun (WGS) entry which is preliminary data.</text>
</comment>
<accession>A0A7K3LPN3</accession>
<dbReference type="PANTHER" id="PTHR30055">
    <property type="entry name" value="HTH-TYPE TRANSCRIPTIONAL REGULATOR RUTR"/>
    <property type="match status" value="1"/>
</dbReference>
<dbReference type="PANTHER" id="PTHR30055:SF151">
    <property type="entry name" value="TRANSCRIPTIONAL REGULATORY PROTEIN"/>
    <property type="match status" value="1"/>
</dbReference>
<evidence type="ECO:0000256" key="1">
    <source>
        <dbReference type="ARBA" id="ARBA00023015"/>
    </source>
</evidence>
<dbReference type="EMBL" id="JAADZU010000028">
    <property type="protein sequence ID" value="NDK90021.1"/>
    <property type="molecule type" value="Genomic_DNA"/>
</dbReference>
<sequence>MTTTSGPRRGRPPKGESGLTRTAIVTATLAAIDRDGVSTVGMRSIARALGVDPKSLYNHVHGLDGLLDAVAEHVLGSVELPQVTGDLTTDLTAVAYAFRAAALAHPHAAALVLTRQLDSVEGLAPVQLVLATLRDAGCPAEESVHILRALLAAVIGALLREVEAGPTFGSTLAADVARRTAALADSGFPAVAEAAPFIARFDGPAEFEYAVGFAIDAVRARLRRDSDASGSRIRHPDH</sequence>
<dbReference type="RefSeq" id="WP_020790431.1">
    <property type="nucleotide sequence ID" value="NZ_JAADZU010000028.1"/>
</dbReference>
<keyword evidence="7" id="KW-1185">Reference proteome</keyword>
<keyword evidence="3" id="KW-0804">Transcription</keyword>
<dbReference type="Gene3D" id="1.10.357.10">
    <property type="entry name" value="Tetracycline Repressor, domain 2"/>
    <property type="match status" value="1"/>
</dbReference>
<dbReference type="InterPro" id="IPR001647">
    <property type="entry name" value="HTH_TetR"/>
</dbReference>
<dbReference type="GO" id="GO:0000976">
    <property type="term" value="F:transcription cis-regulatory region binding"/>
    <property type="evidence" value="ECO:0007669"/>
    <property type="project" value="TreeGrafter"/>
</dbReference>
<keyword evidence="2 4" id="KW-0238">DNA-binding</keyword>
<dbReference type="InterPro" id="IPR050109">
    <property type="entry name" value="HTH-type_TetR-like_transc_reg"/>
</dbReference>
<dbReference type="SUPFAM" id="SSF48498">
    <property type="entry name" value="Tetracyclin repressor-like, C-terminal domain"/>
    <property type="match status" value="1"/>
</dbReference>
<dbReference type="GO" id="GO:0003700">
    <property type="term" value="F:DNA-binding transcription factor activity"/>
    <property type="evidence" value="ECO:0007669"/>
    <property type="project" value="TreeGrafter"/>
</dbReference>
<dbReference type="Proteomes" id="UP000466307">
    <property type="component" value="Unassembled WGS sequence"/>
</dbReference>
<evidence type="ECO:0000313" key="7">
    <source>
        <dbReference type="Proteomes" id="UP000466307"/>
    </source>
</evidence>
<evidence type="ECO:0000256" key="3">
    <source>
        <dbReference type="ARBA" id="ARBA00023163"/>
    </source>
</evidence>
<evidence type="ECO:0000256" key="2">
    <source>
        <dbReference type="ARBA" id="ARBA00023125"/>
    </source>
</evidence>
<reference evidence="6 7" key="1">
    <citation type="submission" date="2020-01" db="EMBL/GenBank/DDBJ databases">
        <title>Investigation of new actinobacteria for the biodesulphurisation of diesel fuel.</title>
        <authorList>
            <person name="Athi Narayanan S.M."/>
        </authorList>
    </citation>
    <scope>NUCLEOTIDE SEQUENCE [LARGE SCALE GENOMIC DNA]</scope>
    <source>
        <strain evidence="6 7">213E</strain>
    </source>
</reference>
<name>A0A7K3LPN3_9ACTN</name>
<dbReference type="Pfam" id="PF02909">
    <property type="entry name" value="TetR_C_1"/>
    <property type="match status" value="1"/>
</dbReference>
<evidence type="ECO:0000313" key="6">
    <source>
        <dbReference type="EMBL" id="NDK90021.1"/>
    </source>
</evidence>
<feature type="domain" description="HTH tetR-type" evidence="5">
    <location>
        <begin position="18"/>
        <end position="78"/>
    </location>
</feature>
<dbReference type="AlphaFoldDB" id="A0A7K3LPN3"/>
<dbReference type="PROSITE" id="PS50977">
    <property type="entry name" value="HTH_TETR_2"/>
    <property type="match status" value="1"/>
</dbReference>
<dbReference type="GO" id="GO:0045892">
    <property type="term" value="P:negative regulation of DNA-templated transcription"/>
    <property type="evidence" value="ECO:0007669"/>
    <property type="project" value="InterPro"/>
</dbReference>
<protein>
    <submittedName>
        <fullName evidence="6">TetR/AcrR family transcriptional regulator</fullName>
    </submittedName>
</protein>
<dbReference type="InterPro" id="IPR036271">
    <property type="entry name" value="Tet_transcr_reg_TetR-rel_C_sf"/>
</dbReference>
<evidence type="ECO:0000256" key="4">
    <source>
        <dbReference type="PROSITE-ProRule" id="PRU00335"/>
    </source>
</evidence>
<gene>
    <name evidence="6" type="ORF">GYA93_10565</name>
</gene>
<evidence type="ECO:0000259" key="5">
    <source>
        <dbReference type="PROSITE" id="PS50977"/>
    </source>
</evidence>
<dbReference type="InterPro" id="IPR004111">
    <property type="entry name" value="Repressor_TetR_C"/>
</dbReference>
<organism evidence="6 7">
    <name type="scientific">Gordonia desulfuricans</name>
    <dbReference type="NCBI Taxonomy" id="89051"/>
    <lineage>
        <taxon>Bacteria</taxon>
        <taxon>Bacillati</taxon>
        <taxon>Actinomycetota</taxon>
        <taxon>Actinomycetes</taxon>
        <taxon>Mycobacteriales</taxon>
        <taxon>Gordoniaceae</taxon>
        <taxon>Gordonia</taxon>
    </lineage>
</organism>
<dbReference type="SUPFAM" id="SSF46689">
    <property type="entry name" value="Homeodomain-like"/>
    <property type="match status" value="1"/>
</dbReference>
<keyword evidence="1" id="KW-0805">Transcription regulation</keyword>
<proteinExistence type="predicted"/>
<feature type="DNA-binding region" description="H-T-H motif" evidence="4">
    <location>
        <begin position="41"/>
        <end position="60"/>
    </location>
</feature>